<reference evidence="1 2" key="1">
    <citation type="submission" date="2021-08" db="EMBL/GenBank/DDBJ databases">
        <authorList>
            <person name="Peeters C."/>
        </authorList>
    </citation>
    <scope>NUCLEOTIDE SEQUENCE [LARGE SCALE GENOMIC DNA]</scope>
    <source>
        <strain evidence="1 2">LMG 32289</strain>
    </source>
</reference>
<comment type="caution">
    <text evidence="1">The sequence shown here is derived from an EMBL/GenBank/DDBJ whole genome shotgun (WGS) entry which is preliminary data.</text>
</comment>
<sequence>MRAGQRSALVEFQRNVPTQDDAGQPISSWATVGAPVWADVRHRTGAESIRGDTPASVVQVSVRVPYPVLSEFSIDSSMRVLCDGDAYEVQAVLPDKQRRQHVDVVCQLVPARVD</sequence>
<dbReference type="EMBL" id="CAJZAG010000007">
    <property type="protein sequence ID" value="CAG9177746.1"/>
    <property type="molecule type" value="Genomic_DNA"/>
</dbReference>
<dbReference type="Proteomes" id="UP000706525">
    <property type="component" value="Unassembled WGS sequence"/>
</dbReference>
<dbReference type="InterPro" id="IPR008767">
    <property type="entry name" value="Phage_SPP1_head-tail_adaptor"/>
</dbReference>
<dbReference type="Gene3D" id="2.40.10.270">
    <property type="entry name" value="Bacteriophage SPP1 head-tail adaptor protein"/>
    <property type="match status" value="1"/>
</dbReference>
<evidence type="ECO:0008006" key="3">
    <source>
        <dbReference type="Google" id="ProtNLM"/>
    </source>
</evidence>
<dbReference type="NCBIfam" id="TIGR01563">
    <property type="entry name" value="gp16_SPP1"/>
    <property type="match status" value="1"/>
</dbReference>
<accession>A0ABN7Z008</accession>
<gene>
    <name evidence="1" type="ORF">LMG32289_03893</name>
</gene>
<keyword evidence="2" id="KW-1185">Reference proteome</keyword>
<dbReference type="Pfam" id="PF05521">
    <property type="entry name" value="Phage_HCP"/>
    <property type="match status" value="1"/>
</dbReference>
<proteinExistence type="predicted"/>
<evidence type="ECO:0000313" key="1">
    <source>
        <dbReference type="EMBL" id="CAG9177746.1"/>
    </source>
</evidence>
<protein>
    <recommendedName>
        <fullName evidence="3">Head-tail adaptor protein</fullName>
    </recommendedName>
</protein>
<dbReference type="RefSeq" id="WP_223991211.1">
    <property type="nucleotide sequence ID" value="NZ_CAJZAG010000007.1"/>
</dbReference>
<dbReference type="InterPro" id="IPR038666">
    <property type="entry name" value="SSP1_head-tail_sf"/>
</dbReference>
<name>A0ABN7Z008_9BURK</name>
<evidence type="ECO:0000313" key="2">
    <source>
        <dbReference type="Proteomes" id="UP000706525"/>
    </source>
</evidence>
<organism evidence="1 2">
    <name type="scientific">Cupriavidus pampae</name>
    <dbReference type="NCBI Taxonomy" id="659251"/>
    <lineage>
        <taxon>Bacteria</taxon>
        <taxon>Pseudomonadati</taxon>
        <taxon>Pseudomonadota</taxon>
        <taxon>Betaproteobacteria</taxon>
        <taxon>Burkholderiales</taxon>
        <taxon>Burkholderiaceae</taxon>
        <taxon>Cupriavidus</taxon>
    </lineage>
</organism>